<evidence type="ECO:0000313" key="2">
    <source>
        <dbReference type="Proteomes" id="UP000324800"/>
    </source>
</evidence>
<comment type="caution">
    <text evidence="1">The sequence shown here is derived from an EMBL/GenBank/DDBJ whole genome shotgun (WGS) entry which is preliminary data.</text>
</comment>
<dbReference type="AlphaFoldDB" id="A0A5J4T3M8"/>
<sequence>MDLERLLVNKDSRTQTTYVNISEMAKDKQIFLPSGSEKSSFWSDSGGEEETCQINTMIL</sequence>
<feature type="non-terminal residue" evidence="1">
    <location>
        <position position="59"/>
    </location>
</feature>
<dbReference type="EMBL" id="SNRW01038859">
    <property type="protein sequence ID" value="KAA6353049.1"/>
    <property type="molecule type" value="Genomic_DNA"/>
</dbReference>
<name>A0A5J4T3M8_9EUKA</name>
<evidence type="ECO:0000313" key="1">
    <source>
        <dbReference type="EMBL" id="KAA6353049.1"/>
    </source>
</evidence>
<protein>
    <submittedName>
        <fullName evidence="1">Uncharacterized protein</fullName>
    </submittedName>
</protein>
<gene>
    <name evidence="1" type="ORF">EZS28_051424</name>
</gene>
<dbReference type="Proteomes" id="UP000324800">
    <property type="component" value="Unassembled WGS sequence"/>
</dbReference>
<proteinExistence type="predicted"/>
<accession>A0A5J4T3M8</accession>
<organism evidence="1 2">
    <name type="scientific">Streblomastix strix</name>
    <dbReference type="NCBI Taxonomy" id="222440"/>
    <lineage>
        <taxon>Eukaryota</taxon>
        <taxon>Metamonada</taxon>
        <taxon>Preaxostyla</taxon>
        <taxon>Oxymonadida</taxon>
        <taxon>Streblomastigidae</taxon>
        <taxon>Streblomastix</taxon>
    </lineage>
</organism>
<reference evidence="1 2" key="1">
    <citation type="submission" date="2019-03" db="EMBL/GenBank/DDBJ databases">
        <title>Single cell metagenomics reveals metabolic interactions within the superorganism composed of flagellate Streblomastix strix and complex community of Bacteroidetes bacteria on its surface.</title>
        <authorList>
            <person name="Treitli S.C."/>
            <person name="Kolisko M."/>
            <person name="Husnik F."/>
            <person name="Keeling P."/>
            <person name="Hampl V."/>
        </authorList>
    </citation>
    <scope>NUCLEOTIDE SEQUENCE [LARGE SCALE GENOMIC DNA]</scope>
    <source>
        <strain evidence="1">ST1C</strain>
    </source>
</reference>